<protein>
    <submittedName>
        <fullName evidence="1">RNA-directed DNA polymerase (Reverse transcriptase)</fullName>
    </submittedName>
</protein>
<feature type="non-terminal residue" evidence="1">
    <location>
        <position position="56"/>
    </location>
</feature>
<dbReference type="AlphaFoldDB" id="A0A392W6B2"/>
<keyword evidence="1" id="KW-0548">Nucleotidyltransferase</keyword>
<accession>A0A392W6B2</accession>
<reference evidence="1 2" key="1">
    <citation type="journal article" date="2018" name="Front. Plant Sci.">
        <title>Red Clover (Trifolium pratense) and Zigzag Clover (T. medium) - A Picture of Genomic Similarities and Differences.</title>
        <authorList>
            <person name="Dluhosova J."/>
            <person name="Istvanek J."/>
            <person name="Nedelnik J."/>
            <person name="Repkova J."/>
        </authorList>
    </citation>
    <scope>NUCLEOTIDE SEQUENCE [LARGE SCALE GENOMIC DNA]</scope>
    <source>
        <strain evidence="2">cv. 10/8</strain>
        <tissue evidence="1">Leaf</tissue>
    </source>
</reference>
<dbReference type="Gene3D" id="2.40.50.40">
    <property type="match status" value="1"/>
</dbReference>
<evidence type="ECO:0000313" key="1">
    <source>
        <dbReference type="EMBL" id="MCI96174.1"/>
    </source>
</evidence>
<organism evidence="1 2">
    <name type="scientific">Trifolium medium</name>
    <dbReference type="NCBI Taxonomy" id="97028"/>
    <lineage>
        <taxon>Eukaryota</taxon>
        <taxon>Viridiplantae</taxon>
        <taxon>Streptophyta</taxon>
        <taxon>Embryophyta</taxon>
        <taxon>Tracheophyta</taxon>
        <taxon>Spermatophyta</taxon>
        <taxon>Magnoliopsida</taxon>
        <taxon>eudicotyledons</taxon>
        <taxon>Gunneridae</taxon>
        <taxon>Pentapetalae</taxon>
        <taxon>rosids</taxon>
        <taxon>fabids</taxon>
        <taxon>Fabales</taxon>
        <taxon>Fabaceae</taxon>
        <taxon>Papilionoideae</taxon>
        <taxon>50 kb inversion clade</taxon>
        <taxon>NPAAA clade</taxon>
        <taxon>Hologalegina</taxon>
        <taxon>IRL clade</taxon>
        <taxon>Trifolieae</taxon>
        <taxon>Trifolium</taxon>
    </lineage>
</organism>
<dbReference type="EMBL" id="LXQA011407570">
    <property type="protein sequence ID" value="MCI96174.1"/>
    <property type="molecule type" value="Genomic_DNA"/>
</dbReference>
<sequence>MREGRMIPQSLIKWKNKSMEDVTWEDNEMMRGQFPNFILEDKDIVKEGAIDRGGAE</sequence>
<evidence type="ECO:0000313" key="2">
    <source>
        <dbReference type="Proteomes" id="UP000265520"/>
    </source>
</evidence>
<dbReference type="InterPro" id="IPR016197">
    <property type="entry name" value="Chromo-like_dom_sf"/>
</dbReference>
<proteinExistence type="predicted"/>
<comment type="caution">
    <text evidence="1">The sequence shown here is derived from an EMBL/GenBank/DDBJ whole genome shotgun (WGS) entry which is preliminary data.</text>
</comment>
<dbReference type="SUPFAM" id="SSF54160">
    <property type="entry name" value="Chromo domain-like"/>
    <property type="match status" value="1"/>
</dbReference>
<keyword evidence="1" id="KW-0808">Transferase</keyword>
<name>A0A392W6B2_9FABA</name>
<keyword evidence="1" id="KW-0695">RNA-directed DNA polymerase</keyword>
<keyword evidence="2" id="KW-1185">Reference proteome</keyword>
<dbReference type="Proteomes" id="UP000265520">
    <property type="component" value="Unassembled WGS sequence"/>
</dbReference>
<dbReference type="GO" id="GO:0003964">
    <property type="term" value="F:RNA-directed DNA polymerase activity"/>
    <property type="evidence" value="ECO:0007669"/>
    <property type="project" value="UniProtKB-KW"/>
</dbReference>